<name>A0A399EZK2_9DEIN</name>
<keyword evidence="2" id="KW-1185">Reference proteome</keyword>
<organism evidence="1 2">
    <name type="scientific">Meiothermus luteus</name>
    <dbReference type="NCBI Taxonomy" id="2026184"/>
    <lineage>
        <taxon>Bacteria</taxon>
        <taxon>Thermotogati</taxon>
        <taxon>Deinococcota</taxon>
        <taxon>Deinococci</taxon>
        <taxon>Thermales</taxon>
        <taxon>Thermaceae</taxon>
        <taxon>Meiothermus</taxon>
    </lineage>
</organism>
<dbReference type="AlphaFoldDB" id="A0A399EZK2"/>
<evidence type="ECO:0000313" key="1">
    <source>
        <dbReference type="EMBL" id="RIH89183.1"/>
    </source>
</evidence>
<reference evidence="1 2" key="1">
    <citation type="submission" date="2018-08" db="EMBL/GenBank/DDBJ databases">
        <title>Meiothermus luteus KCTC 52599 genome sequencing project.</title>
        <authorList>
            <person name="Da Costa M.S."/>
            <person name="Albuquerque L."/>
            <person name="Raposo P."/>
            <person name="Froufe H.J.C."/>
            <person name="Barroso C.S."/>
            <person name="Egas C."/>
        </authorList>
    </citation>
    <scope>NUCLEOTIDE SEQUENCE [LARGE SCALE GENOMIC DNA]</scope>
    <source>
        <strain evidence="1 2">KCTC 52599</strain>
    </source>
</reference>
<proteinExistence type="predicted"/>
<gene>
    <name evidence="1" type="ORF">Mlute_00390</name>
</gene>
<evidence type="ECO:0008006" key="3">
    <source>
        <dbReference type="Google" id="ProtNLM"/>
    </source>
</evidence>
<sequence length="59" mass="7225">MERFIREVRRGTKVRDHKFPRPEAVFKLLYLEGEHLEGRWGERRLKGFAEAREVLERML</sequence>
<dbReference type="Proteomes" id="UP000265800">
    <property type="component" value="Unassembled WGS sequence"/>
</dbReference>
<evidence type="ECO:0000313" key="2">
    <source>
        <dbReference type="Proteomes" id="UP000265800"/>
    </source>
</evidence>
<protein>
    <recommendedName>
        <fullName evidence="3">Transposase, Mutator family</fullName>
    </recommendedName>
</protein>
<comment type="caution">
    <text evidence="1">The sequence shown here is derived from an EMBL/GenBank/DDBJ whole genome shotgun (WGS) entry which is preliminary data.</text>
</comment>
<accession>A0A399EZK2</accession>
<dbReference type="EMBL" id="QWKZ01000007">
    <property type="protein sequence ID" value="RIH89183.1"/>
    <property type="molecule type" value="Genomic_DNA"/>
</dbReference>